<dbReference type="Proteomes" id="UP000594638">
    <property type="component" value="Unassembled WGS sequence"/>
</dbReference>
<proteinExistence type="predicted"/>
<evidence type="ECO:0000313" key="3">
    <source>
        <dbReference type="Proteomes" id="UP000594638"/>
    </source>
</evidence>
<reference evidence="2 3" key="1">
    <citation type="submission" date="2019-12" db="EMBL/GenBank/DDBJ databases">
        <authorList>
            <person name="Alioto T."/>
            <person name="Alioto T."/>
            <person name="Gomez Garrido J."/>
        </authorList>
    </citation>
    <scope>NUCLEOTIDE SEQUENCE [LARGE SCALE GENOMIC DNA]</scope>
</reference>
<dbReference type="SUPFAM" id="SSF54197">
    <property type="entry name" value="HIT-like"/>
    <property type="match status" value="1"/>
</dbReference>
<dbReference type="EMBL" id="CACTIH010000079">
    <property type="protein sequence ID" value="CAA2951763.1"/>
    <property type="molecule type" value="Genomic_DNA"/>
</dbReference>
<dbReference type="OrthoDB" id="672793at2759"/>
<organism evidence="2 3">
    <name type="scientific">Olea europaea subsp. europaea</name>
    <dbReference type="NCBI Taxonomy" id="158383"/>
    <lineage>
        <taxon>Eukaryota</taxon>
        <taxon>Viridiplantae</taxon>
        <taxon>Streptophyta</taxon>
        <taxon>Embryophyta</taxon>
        <taxon>Tracheophyta</taxon>
        <taxon>Spermatophyta</taxon>
        <taxon>Magnoliopsida</taxon>
        <taxon>eudicotyledons</taxon>
        <taxon>Gunneridae</taxon>
        <taxon>Pentapetalae</taxon>
        <taxon>asterids</taxon>
        <taxon>lamiids</taxon>
        <taxon>Lamiales</taxon>
        <taxon>Oleaceae</taxon>
        <taxon>Oleeae</taxon>
        <taxon>Olea</taxon>
    </lineage>
</organism>
<dbReference type="Gene3D" id="3.30.428.10">
    <property type="entry name" value="HIT-like"/>
    <property type="match status" value="1"/>
</dbReference>
<dbReference type="AlphaFoldDB" id="A0A8S0PI50"/>
<feature type="domain" description="HIT" evidence="1">
    <location>
        <begin position="26"/>
        <end position="76"/>
    </location>
</feature>
<evidence type="ECO:0000259" key="1">
    <source>
        <dbReference type="Pfam" id="PF01230"/>
    </source>
</evidence>
<protein>
    <submittedName>
        <fullName evidence="2">14 kDa zinc-binding</fullName>
    </submittedName>
</protein>
<dbReference type="InterPro" id="IPR036265">
    <property type="entry name" value="HIT-like_sf"/>
</dbReference>
<accession>A0A8S0PI50</accession>
<dbReference type="InterPro" id="IPR011146">
    <property type="entry name" value="HIT-like"/>
</dbReference>
<dbReference type="Pfam" id="PF01230">
    <property type="entry name" value="HIT"/>
    <property type="match status" value="1"/>
</dbReference>
<keyword evidence="3" id="KW-1185">Reference proteome</keyword>
<comment type="caution">
    <text evidence="2">The sequence shown here is derived from an EMBL/GenBank/DDBJ whole genome shotgun (WGS) entry which is preliminary data.</text>
</comment>
<name>A0A8S0PI50_OLEEU</name>
<evidence type="ECO:0000313" key="2">
    <source>
        <dbReference type="EMBL" id="CAA2951763.1"/>
    </source>
</evidence>
<gene>
    <name evidence="2" type="ORF">OLEA9_A082108</name>
</gene>
<dbReference type="GO" id="GO:0047627">
    <property type="term" value="F:adenylylsulfatase activity"/>
    <property type="evidence" value="ECO:0007669"/>
    <property type="project" value="UniProtKB-ARBA"/>
</dbReference>
<dbReference type="PANTHER" id="PTHR23089">
    <property type="entry name" value="HISTIDINE TRIAD HIT PROTEIN"/>
    <property type="match status" value="1"/>
</dbReference>
<dbReference type="Gramene" id="OE9A082108T1">
    <property type="protein sequence ID" value="OE9A082108C1"/>
    <property type="gene ID" value="OE9A082108"/>
</dbReference>
<sequence>MGFELLSSSWGKGEDKAGVEVQSGIEVLAFRDINPPAPRHIIIIPKMKDGLTRLSKAEKKHIGILGQLLYTAKLVAS</sequence>
<dbReference type="InterPro" id="IPR001310">
    <property type="entry name" value="Histidine_triad_HIT"/>
</dbReference>